<dbReference type="InterPro" id="IPR050261">
    <property type="entry name" value="FrsA_esterase"/>
</dbReference>
<proteinExistence type="inferred from homology"/>
<organism evidence="4 5">
    <name type="scientific">Lysobacter arvi</name>
    <dbReference type="NCBI Taxonomy" id="3038776"/>
    <lineage>
        <taxon>Bacteria</taxon>
        <taxon>Pseudomonadati</taxon>
        <taxon>Pseudomonadota</taxon>
        <taxon>Gammaproteobacteria</taxon>
        <taxon>Lysobacterales</taxon>
        <taxon>Lysobacteraceae</taxon>
        <taxon>Lysobacter</taxon>
    </lineage>
</organism>
<evidence type="ECO:0000313" key="4">
    <source>
        <dbReference type="EMBL" id="MDR0184674.1"/>
    </source>
</evidence>
<dbReference type="SUPFAM" id="SSF53474">
    <property type="entry name" value="alpha/beta-Hydrolases"/>
    <property type="match status" value="1"/>
</dbReference>
<reference evidence="4 5" key="1">
    <citation type="submission" date="2023-04" db="EMBL/GenBank/DDBJ databases">
        <title>Lysobacter sp. strain UC isolated from soil sample.</title>
        <authorList>
            <person name="Choksket S."/>
            <person name="Harshvardhan F."/>
            <person name="Rana R."/>
            <person name="Patil P.B."/>
            <person name="Korpole S."/>
        </authorList>
    </citation>
    <scope>NUCLEOTIDE SEQUENCE [LARGE SCALE GENOMIC DNA]</scope>
    <source>
        <strain evidence="4 5">UC</strain>
    </source>
</reference>
<dbReference type="EMBL" id="JARUHG010000007">
    <property type="protein sequence ID" value="MDR0184674.1"/>
    <property type="molecule type" value="Genomic_DNA"/>
</dbReference>
<protein>
    <submittedName>
        <fullName evidence="4">Alpha/beta fold hydrolase</fullName>
    </submittedName>
</protein>
<dbReference type="GO" id="GO:0016787">
    <property type="term" value="F:hydrolase activity"/>
    <property type="evidence" value="ECO:0007669"/>
    <property type="project" value="UniProtKB-KW"/>
</dbReference>
<dbReference type="PANTHER" id="PTHR22946">
    <property type="entry name" value="DIENELACTONE HYDROLASE DOMAIN-CONTAINING PROTEIN-RELATED"/>
    <property type="match status" value="1"/>
</dbReference>
<dbReference type="Gene3D" id="3.40.50.1820">
    <property type="entry name" value="alpha/beta hydrolase"/>
    <property type="match status" value="1"/>
</dbReference>
<feature type="region of interest" description="Disordered" evidence="2">
    <location>
        <begin position="1"/>
        <end position="35"/>
    </location>
</feature>
<evidence type="ECO:0000259" key="3">
    <source>
        <dbReference type="Pfam" id="PF12697"/>
    </source>
</evidence>
<evidence type="ECO:0000256" key="1">
    <source>
        <dbReference type="ARBA" id="ARBA00038115"/>
    </source>
</evidence>
<dbReference type="Pfam" id="PF12697">
    <property type="entry name" value="Abhydrolase_6"/>
    <property type="match status" value="1"/>
</dbReference>
<dbReference type="Proteomes" id="UP001233535">
    <property type="component" value="Unassembled WGS sequence"/>
</dbReference>
<keyword evidence="4" id="KW-0378">Hydrolase</keyword>
<sequence length="316" mass="34992">MCLPVLRRTPPTRRSRAQDEHARMNERKAEDASVRDEAVAARARSPMQARVQSQRLAVDDDHFCATLATPEPALPAVIFVHGWNGTQEFDLGHMRDAVAVGCVVLAVDLRGHDRDDPRHERVTREENLRDLLAAYDWLIARDDVDGRAVAVVGFSYGAYLAALLTARRRVQWLALRSPALYPDDGWNVPKHELEARVELAEYRRHVQPPGGNRALSALAQFRGDVLLVSSQDDEVLPETVAESFRGALVRASSITTRTIAGADHELSHPDARRAWADLLQDWLGAMVGGARRQAVVAALEARHEAVEGAGDPHERT</sequence>
<gene>
    <name evidence="4" type="ORF">P8609_17050</name>
</gene>
<accession>A0ABU1CIA2</accession>
<dbReference type="InterPro" id="IPR000073">
    <property type="entry name" value="AB_hydrolase_1"/>
</dbReference>
<keyword evidence="5" id="KW-1185">Reference proteome</keyword>
<dbReference type="InterPro" id="IPR029058">
    <property type="entry name" value="AB_hydrolase_fold"/>
</dbReference>
<feature type="compositionally biased region" description="Basic and acidic residues" evidence="2">
    <location>
        <begin position="16"/>
        <end position="35"/>
    </location>
</feature>
<dbReference type="PANTHER" id="PTHR22946:SF5">
    <property type="entry name" value="PEPTIDASE S9 PROLYL OLIGOPEPTIDASE CATALYTIC DOMAIN-CONTAINING PROTEIN"/>
    <property type="match status" value="1"/>
</dbReference>
<name>A0ABU1CIA2_9GAMM</name>
<feature type="domain" description="AB hydrolase-1" evidence="3">
    <location>
        <begin position="77"/>
        <end position="276"/>
    </location>
</feature>
<comment type="caution">
    <text evidence="4">The sequence shown here is derived from an EMBL/GenBank/DDBJ whole genome shotgun (WGS) entry which is preliminary data.</text>
</comment>
<evidence type="ECO:0000313" key="5">
    <source>
        <dbReference type="Proteomes" id="UP001233535"/>
    </source>
</evidence>
<evidence type="ECO:0000256" key="2">
    <source>
        <dbReference type="SAM" id="MobiDB-lite"/>
    </source>
</evidence>
<comment type="similarity">
    <text evidence="1">Belongs to the AB hydrolase superfamily. FUS2 hydrolase family.</text>
</comment>